<name>A0ABS6FJV7_9BACL</name>
<feature type="domain" description="ABC3 transporter permease C-terminal" evidence="7">
    <location>
        <begin position="266"/>
        <end position="379"/>
    </location>
</feature>
<evidence type="ECO:0000256" key="1">
    <source>
        <dbReference type="ARBA" id="ARBA00004651"/>
    </source>
</evidence>
<dbReference type="PANTHER" id="PTHR30287:SF2">
    <property type="entry name" value="BLL1001 PROTEIN"/>
    <property type="match status" value="1"/>
</dbReference>
<evidence type="ECO:0000313" key="9">
    <source>
        <dbReference type="Proteomes" id="UP000743001"/>
    </source>
</evidence>
<dbReference type="InterPro" id="IPR038766">
    <property type="entry name" value="Membrane_comp_ABC_pdt"/>
</dbReference>
<comment type="caution">
    <text evidence="8">The sequence shown here is derived from an EMBL/GenBank/DDBJ whole genome shotgun (WGS) entry which is preliminary data.</text>
</comment>
<comment type="subcellular location">
    <subcellularLocation>
        <location evidence="1">Cell membrane</location>
        <topology evidence="1">Multi-pass membrane protein</topology>
    </subcellularLocation>
</comment>
<evidence type="ECO:0000259" key="7">
    <source>
        <dbReference type="Pfam" id="PF02687"/>
    </source>
</evidence>
<feature type="transmembrane region" description="Helical" evidence="6">
    <location>
        <begin position="643"/>
        <end position="671"/>
    </location>
</feature>
<gene>
    <name evidence="8" type="ORF">KQJ23_01340</name>
</gene>
<keyword evidence="9" id="KW-1185">Reference proteome</keyword>
<keyword evidence="2" id="KW-1003">Cell membrane</keyword>
<organism evidence="8 9">
    <name type="scientific">Paenibacillus brevis</name>
    <dbReference type="NCBI Taxonomy" id="2841508"/>
    <lineage>
        <taxon>Bacteria</taxon>
        <taxon>Bacillati</taxon>
        <taxon>Bacillota</taxon>
        <taxon>Bacilli</taxon>
        <taxon>Bacillales</taxon>
        <taxon>Paenibacillaceae</taxon>
        <taxon>Paenibacillus</taxon>
    </lineage>
</organism>
<evidence type="ECO:0000256" key="2">
    <source>
        <dbReference type="ARBA" id="ARBA00022475"/>
    </source>
</evidence>
<feature type="domain" description="ABC3 transporter permease C-terminal" evidence="7">
    <location>
        <begin position="654"/>
        <end position="773"/>
    </location>
</feature>
<evidence type="ECO:0000256" key="3">
    <source>
        <dbReference type="ARBA" id="ARBA00022692"/>
    </source>
</evidence>
<keyword evidence="3 6" id="KW-0812">Transmembrane</keyword>
<dbReference type="RefSeq" id="WP_216476826.1">
    <property type="nucleotide sequence ID" value="NZ_JAHLQJ010000001.1"/>
</dbReference>
<keyword evidence="4 6" id="KW-1133">Transmembrane helix</keyword>
<protein>
    <submittedName>
        <fullName evidence="8">FtsX-like permease family protein</fullName>
    </submittedName>
</protein>
<dbReference type="EMBL" id="JAHLQJ010000001">
    <property type="protein sequence ID" value="MBU5670465.1"/>
    <property type="molecule type" value="Genomic_DNA"/>
</dbReference>
<feature type="transmembrane region" description="Helical" evidence="6">
    <location>
        <begin position="742"/>
        <end position="765"/>
    </location>
</feature>
<feature type="transmembrane region" description="Helical" evidence="6">
    <location>
        <begin position="355"/>
        <end position="373"/>
    </location>
</feature>
<dbReference type="Proteomes" id="UP000743001">
    <property type="component" value="Unassembled WGS sequence"/>
</dbReference>
<evidence type="ECO:0000256" key="6">
    <source>
        <dbReference type="SAM" id="Phobius"/>
    </source>
</evidence>
<dbReference type="Pfam" id="PF02687">
    <property type="entry name" value="FtsX"/>
    <property type="match status" value="2"/>
</dbReference>
<feature type="transmembrane region" description="Helical" evidence="6">
    <location>
        <begin position="699"/>
        <end position="722"/>
    </location>
</feature>
<sequence>MHVLKLAFANIRKTPSAALSLALLILISTLLLNIGLTVLFSLQVFYEQKVEELQEAHAGILMRQEEYQPEQLEYLSNYPGAVKALQESVLLLQSARFQYSGSELSSALMVVNAGAEREFPNPKFSERLESLSDEDIYLPYRFKVGGGYKLGDTFTLKLSDQAYSFRIAGFYESALLGNIDMGMIKFMLPERGYHELENELGEQAEATFLSVRLENSDDAPGLIADYSRQFGLDAYFGAGFFWTGDVVTVKSANTMTVNIVAMILIAFAAIIVAVSLIVIHFRIINSIDDGMVNIGILKSLGYTSREIRGSMILQFTGIAAFSGVIGLLLSYLAMPVFGGIISSLAGLLWTTKLEVPLNLASLLLILLTVLAVTRWSSRRIHKLQPVEALRGGMAAHSFRKNCFPLDQSGGSVIWMLAGKTMLGNLKQNILISLIIAAVTFASVFAVMLYYNIGSDRTAFIHLVGSETADVVVITQPGTDSRVFMEEVQAMDGVAKLTIQDILNTEVEGRRYYTQVTEDFSRLDNDTFYKGRYPKYANEIGISGAISKEIGKGIGDQVTVNVQGRSETYLITGLSQSINFLGLLVSMTTEGMEQLAPDYESSVFNVYLDHEDTKGFIAKLQGQMGNRLQSVTDLEEVFNSQSSIYTAALFSVMLLILSITAIVVILILYLVIKTMILKRRRELGIFKAIGFTTLQLMNQIALSFVPVVAAGIVLGGFMGYLLTNPLLAFLLSGVGIFNVHFSLPLSGILLLGAGMIALSYIVSVLVSYRIKHISTYELITE</sequence>
<evidence type="ECO:0000313" key="8">
    <source>
        <dbReference type="EMBL" id="MBU5670465.1"/>
    </source>
</evidence>
<evidence type="ECO:0000256" key="4">
    <source>
        <dbReference type="ARBA" id="ARBA00022989"/>
    </source>
</evidence>
<dbReference type="PANTHER" id="PTHR30287">
    <property type="entry name" value="MEMBRANE COMPONENT OF PREDICTED ABC SUPERFAMILY METABOLITE UPTAKE TRANSPORTER"/>
    <property type="match status" value="1"/>
</dbReference>
<reference evidence="8 9" key="1">
    <citation type="submission" date="2021-06" db="EMBL/GenBank/DDBJ databases">
        <authorList>
            <person name="Sun Q."/>
            <person name="Li D."/>
        </authorList>
    </citation>
    <scope>NUCLEOTIDE SEQUENCE [LARGE SCALE GENOMIC DNA]</scope>
    <source>
        <strain evidence="8 9">MSJ-6</strain>
    </source>
</reference>
<feature type="transmembrane region" description="Helical" evidence="6">
    <location>
        <begin position="318"/>
        <end position="349"/>
    </location>
</feature>
<keyword evidence="5 6" id="KW-0472">Membrane</keyword>
<feature type="transmembrane region" description="Helical" evidence="6">
    <location>
        <begin position="429"/>
        <end position="450"/>
    </location>
</feature>
<accession>A0ABS6FJV7</accession>
<proteinExistence type="predicted"/>
<feature type="transmembrane region" description="Helical" evidence="6">
    <location>
        <begin position="259"/>
        <end position="281"/>
    </location>
</feature>
<feature type="transmembrane region" description="Helical" evidence="6">
    <location>
        <begin position="21"/>
        <end position="46"/>
    </location>
</feature>
<evidence type="ECO:0000256" key="5">
    <source>
        <dbReference type="ARBA" id="ARBA00023136"/>
    </source>
</evidence>
<dbReference type="InterPro" id="IPR003838">
    <property type="entry name" value="ABC3_permease_C"/>
</dbReference>